<dbReference type="HOGENOM" id="CLU_1345282_0_0_1"/>
<dbReference type="GO" id="GO:0046983">
    <property type="term" value="F:protein dimerization activity"/>
    <property type="evidence" value="ECO:0007669"/>
    <property type="project" value="InterPro"/>
</dbReference>
<protein>
    <recommendedName>
        <fullName evidence="1">HAT C-terminal dimerisation domain-containing protein</fullName>
    </recommendedName>
</protein>
<dbReference type="Pfam" id="PF05699">
    <property type="entry name" value="Dimer_Tnp_hAT"/>
    <property type="match status" value="1"/>
</dbReference>
<evidence type="ECO:0000313" key="2">
    <source>
        <dbReference type="EMBL" id="EOX96778.1"/>
    </source>
</evidence>
<dbReference type="InterPro" id="IPR008906">
    <property type="entry name" value="HATC_C_dom"/>
</dbReference>
<dbReference type="InterPro" id="IPR012337">
    <property type="entry name" value="RNaseH-like_sf"/>
</dbReference>
<dbReference type="Proteomes" id="UP000026915">
    <property type="component" value="Chromosome 1"/>
</dbReference>
<dbReference type="eggNOG" id="KOG1121">
    <property type="taxonomic scope" value="Eukaryota"/>
</dbReference>
<gene>
    <name evidence="2" type="ORF">TCM_005949</name>
</gene>
<dbReference type="AlphaFoldDB" id="A0A061E3E6"/>
<dbReference type="SUPFAM" id="SSF53098">
    <property type="entry name" value="Ribonuclease H-like"/>
    <property type="match status" value="1"/>
</dbReference>
<name>A0A061E3E6_THECC</name>
<proteinExistence type="predicted"/>
<accession>A0A061E3E6</accession>
<feature type="domain" description="HAT C-terminal dimerisation" evidence="1">
    <location>
        <begin position="51"/>
        <end position="133"/>
    </location>
</feature>
<dbReference type="PANTHER" id="PTHR23272">
    <property type="entry name" value="BED FINGER-RELATED"/>
    <property type="match status" value="1"/>
</dbReference>
<evidence type="ECO:0000313" key="3">
    <source>
        <dbReference type="Proteomes" id="UP000026915"/>
    </source>
</evidence>
<dbReference type="Gramene" id="EOX96778">
    <property type="protein sequence ID" value="EOX96778"/>
    <property type="gene ID" value="TCM_005949"/>
</dbReference>
<evidence type="ECO:0000259" key="1">
    <source>
        <dbReference type="Pfam" id="PF05699"/>
    </source>
</evidence>
<dbReference type="InParanoid" id="A0A061E3E6"/>
<dbReference type="EMBL" id="CM001879">
    <property type="protein sequence ID" value="EOX96778.1"/>
    <property type="molecule type" value="Genomic_DNA"/>
</dbReference>
<dbReference type="PANTHER" id="PTHR23272:SF193">
    <property type="entry name" value="OS07G0624100 PROTEIN"/>
    <property type="match status" value="1"/>
</dbReference>
<reference evidence="2 3" key="1">
    <citation type="journal article" date="2013" name="Genome Biol.">
        <title>The genome sequence of the most widely cultivated cacao type and its use to identify candidate genes regulating pod color.</title>
        <authorList>
            <person name="Motamayor J.C."/>
            <person name="Mockaitis K."/>
            <person name="Schmutz J."/>
            <person name="Haiminen N."/>
            <person name="Iii D.L."/>
            <person name="Cornejo O."/>
            <person name="Findley S.D."/>
            <person name="Zheng P."/>
            <person name="Utro F."/>
            <person name="Royaert S."/>
            <person name="Saski C."/>
            <person name="Jenkins J."/>
            <person name="Podicheti R."/>
            <person name="Zhao M."/>
            <person name="Scheffler B.E."/>
            <person name="Stack J.C."/>
            <person name="Feltus F.A."/>
            <person name="Mustiga G.M."/>
            <person name="Amores F."/>
            <person name="Phillips W."/>
            <person name="Marelli J.P."/>
            <person name="May G.D."/>
            <person name="Shapiro H."/>
            <person name="Ma J."/>
            <person name="Bustamante C.D."/>
            <person name="Schnell R.J."/>
            <person name="Main D."/>
            <person name="Gilbert D."/>
            <person name="Parida L."/>
            <person name="Kuhn D.N."/>
        </authorList>
    </citation>
    <scope>NUCLEOTIDE SEQUENCE [LARGE SCALE GENOMIC DNA]</scope>
    <source>
        <strain evidence="3">cv. Matina 1-6</strain>
    </source>
</reference>
<keyword evidence="3" id="KW-1185">Reference proteome</keyword>
<sequence>MSRLHRFANQSQVSQISEFDDDVDSSASVALLNEFKRYKIAIGMEEDKWKLEKYLSLNEPNATDSDDFDVLMWWKLNSHRYFTLALLARDVLAILSSTIASESAFSTGGRVLDAYKSSLMPKMMQALSCAQDWQRGPFYYLYDIENDLVELEKVDEVMCLLAAAENQSQAPVIALPFVAPPLSLASFLPSEHPSVVEYFIVVFI</sequence>
<organism evidence="2 3">
    <name type="scientific">Theobroma cacao</name>
    <name type="common">Cacao</name>
    <name type="synonym">Cocoa</name>
    <dbReference type="NCBI Taxonomy" id="3641"/>
    <lineage>
        <taxon>Eukaryota</taxon>
        <taxon>Viridiplantae</taxon>
        <taxon>Streptophyta</taxon>
        <taxon>Embryophyta</taxon>
        <taxon>Tracheophyta</taxon>
        <taxon>Spermatophyta</taxon>
        <taxon>Magnoliopsida</taxon>
        <taxon>eudicotyledons</taxon>
        <taxon>Gunneridae</taxon>
        <taxon>Pentapetalae</taxon>
        <taxon>rosids</taxon>
        <taxon>malvids</taxon>
        <taxon>Malvales</taxon>
        <taxon>Malvaceae</taxon>
        <taxon>Byttnerioideae</taxon>
        <taxon>Theobroma</taxon>
    </lineage>
</organism>